<sequence length="344" mass="38044">MKLIGDAFAFSFILGMLLCEALWLFLALCSGFAERGQFFELTSHFQPFYFCFAFLLLLLSLLFVLFSAKSKLSRLFLLSAMPVLTLSISALRMSEQLCGDFSKASVGTPDDQIKILHCNLWGGRNQQKEKFLALVAKEEPDVVAVSEVERSWAKALSAELTKNYPYSICYPHVGGVALFSKLPLEKSEVCLSKIGHRPRICSLVKSKSGKLVALDLVHPPTPIGPETRLKARNEEFEIFSSELPAASDRYILVGDLNCTPWSPYFRKLLQDGGFSDSAAGCGLQPTWPAVSALSRGLLKPKKFSGAVLPIDHCLVSRNIKTIERRVLEPVGSDHLPFVVKLALI</sequence>
<dbReference type="AlphaFoldDB" id="A0A8J7TL43"/>
<dbReference type="SUPFAM" id="SSF56219">
    <property type="entry name" value="DNase I-like"/>
    <property type="match status" value="1"/>
</dbReference>
<gene>
    <name evidence="3" type="ORF">J0M35_03735</name>
</gene>
<keyword evidence="1" id="KW-0472">Membrane</keyword>
<dbReference type="EMBL" id="JAFLCK010000003">
    <property type="protein sequence ID" value="MBN8659450.1"/>
    <property type="molecule type" value="Genomic_DNA"/>
</dbReference>
<dbReference type="InterPro" id="IPR036691">
    <property type="entry name" value="Endo/exonu/phosph_ase_sf"/>
</dbReference>
<feature type="transmembrane region" description="Helical" evidence="1">
    <location>
        <begin position="47"/>
        <end position="68"/>
    </location>
</feature>
<protein>
    <submittedName>
        <fullName evidence="3">Endonuclease/exonuclease/phosphatase family protein</fullName>
    </submittedName>
</protein>
<dbReference type="Gene3D" id="3.60.10.10">
    <property type="entry name" value="Endonuclease/exonuclease/phosphatase"/>
    <property type="match status" value="1"/>
</dbReference>
<dbReference type="Proteomes" id="UP000664277">
    <property type="component" value="Unassembled WGS sequence"/>
</dbReference>
<keyword evidence="3" id="KW-0255">Endonuclease</keyword>
<feature type="domain" description="Endonuclease/exonuclease/phosphatase" evidence="2">
    <location>
        <begin position="118"/>
        <end position="334"/>
    </location>
</feature>
<keyword evidence="3" id="KW-0378">Hydrolase</keyword>
<feature type="transmembrane region" description="Helical" evidence="1">
    <location>
        <begin position="75"/>
        <end position="93"/>
    </location>
</feature>
<keyword evidence="1" id="KW-0812">Transmembrane</keyword>
<dbReference type="GO" id="GO:0004519">
    <property type="term" value="F:endonuclease activity"/>
    <property type="evidence" value="ECO:0007669"/>
    <property type="project" value="UniProtKB-KW"/>
</dbReference>
<evidence type="ECO:0000313" key="4">
    <source>
        <dbReference type="Proteomes" id="UP000664277"/>
    </source>
</evidence>
<keyword evidence="1" id="KW-1133">Transmembrane helix</keyword>
<name>A0A8J7TL43_9BACT</name>
<dbReference type="InterPro" id="IPR005135">
    <property type="entry name" value="Endo/exonuclease/phosphatase"/>
</dbReference>
<proteinExistence type="predicted"/>
<evidence type="ECO:0000256" key="1">
    <source>
        <dbReference type="SAM" id="Phobius"/>
    </source>
</evidence>
<reference evidence="3" key="1">
    <citation type="submission" date="2021-02" db="EMBL/GenBank/DDBJ databases">
        <title>Genome-Resolved Metagenomics of a Microbial Community Performing Photosynthetic Biological Nutrient Removal.</title>
        <authorList>
            <person name="Mcdaniel E.A."/>
        </authorList>
    </citation>
    <scope>NUCLEOTIDE SEQUENCE</scope>
    <source>
        <strain evidence="3">UWPOB_OBS1</strain>
    </source>
</reference>
<dbReference type="Pfam" id="PF03372">
    <property type="entry name" value="Exo_endo_phos"/>
    <property type="match status" value="1"/>
</dbReference>
<organism evidence="3 4">
    <name type="scientific">Candidatus Obscuribacter phosphatis</name>
    <dbReference type="NCBI Taxonomy" id="1906157"/>
    <lineage>
        <taxon>Bacteria</taxon>
        <taxon>Bacillati</taxon>
        <taxon>Candidatus Melainabacteria</taxon>
        <taxon>Candidatus Obscuribacterales</taxon>
        <taxon>Candidatus Obscuribacteraceae</taxon>
        <taxon>Candidatus Obscuribacter</taxon>
    </lineage>
</organism>
<comment type="caution">
    <text evidence="3">The sequence shown here is derived from an EMBL/GenBank/DDBJ whole genome shotgun (WGS) entry which is preliminary data.</text>
</comment>
<feature type="transmembrane region" description="Helical" evidence="1">
    <location>
        <begin position="7"/>
        <end position="27"/>
    </location>
</feature>
<keyword evidence="3" id="KW-0540">Nuclease</keyword>
<evidence type="ECO:0000313" key="3">
    <source>
        <dbReference type="EMBL" id="MBN8659450.1"/>
    </source>
</evidence>
<accession>A0A8J7TL43</accession>
<evidence type="ECO:0000259" key="2">
    <source>
        <dbReference type="Pfam" id="PF03372"/>
    </source>
</evidence>